<gene>
    <name evidence="2" type="ORF">ICJ84_00130</name>
</gene>
<name>A0A8J6Q3L8_9FLAO</name>
<dbReference type="InterPro" id="IPR046166">
    <property type="entry name" value="DUF6168"/>
</dbReference>
<feature type="transmembrane region" description="Helical" evidence="1">
    <location>
        <begin position="31"/>
        <end position="53"/>
    </location>
</feature>
<keyword evidence="1" id="KW-0812">Transmembrane</keyword>
<dbReference type="Proteomes" id="UP000602057">
    <property type="component" value="Unassembled WGS sequence"/>
</dbReference>
<organism evidence="2 3">
    <name type="scientific">Aestuariibaculum suncheonense</name>
    <dbReference type="NCBI Taxonomy" id="1028745"/>
    <lineage>
        <taxon>Bacteria</taxon>
        <taxon>Pseudomonadati</taxon>
        <taxon>Bacteroidota</taxon>
        <taxon>Flavobacteriia</taxon>
        <taxon>Flavobacteriales</taxon>
        <taxon>Flavobacteriaceae</taxon>
    </lineage>
</organism>
<protein>
    <submittedName>
        <fullName evidence="2">Uncharacterized protein</fullName>
    </submittedName>
</protein>
<evidence type="ECO:0000313" key="2">
    <source>
        <dbReference type="EMBL" id="MBD0833831.1"/>
    </source>
</evidence>
<sequence length="123" mass="13944">MIKRILVFTLIVVLLFAIALTAHQYFITEPMAFPLWQVYLFHAIATIIVYASIEGICSIMPNNAGYAYLAFMFLKIGLFLLIFKNAVFENESLTQTERYALVLPLFLFLTTEAIAVGKLLNSK</sequence>
<keyword evidence="1" id="KW-0472">Membrane</keyword>
<evidence type="ECO:0000313" key="3">
    <source>
        <dbReference type="Proteomes" id="UP000602057"/>
    </source>
</evidence>
<keyword evidence="1" id="KW-1133">Transmembrane helix</keyword>
<feature type="transmembrane region" description="Helical" evidence="1">
    <location>
        <begin position="65"/>
        <end position="87"/>
    </location>
</feature>
<reference evidence="2" key="1">
    <citation type="journal article" date="2013" name="Int. J. Syst. Evol. Microbiol.">
        <title>Aestuariibaculum suncheonense gen. nov., sp. nov., a marine bacterium of the family Flavobacteriaceae isolated from a tidal flat and emended descriptions of the genera Gaetbulibacter and Tamlana.</title>
        <authorList>
            <person name="Jeong S.H."/>
            <person name="Park M.S."/>
            <person name="Jin H.M."/>
            <person name="Lee K."/>
            <person name="Park W."/>
            <person name="Jeon C.O."/>
        </authorList>
    </citation>
    <scope>NUCLEOTIDE SEQUENCE</scope>
    <source>
        <strain evidence="2">SC17</strain>
    </source>
</reference>
<accession>A0A8J6Q3L8</accession>
<proteinExistence type="predicted"/>
<keyword evidence="3" id="KW-1185">Reference proteome</keyword>
<dbReference type="EMBL" id="JACVXC010000001">
    <property type="protein sequence ID" value="MBD0833831.1"/>
    <property type="molecule type" value="Genomic_DNA"/>
</dbReference>
<dbReference type="RefSeq" id="WP_188214331.1">
    <property type="nucleotide sequence ID" value="NZ_BAABGH010000004.1"/>
</dbReference>
<dbReference type="AlphaFoldDB" id="A0A8J6Q3L8"/>
<comment type="caution">
    <text evidence="2">The sequence shown here is derived from an EMBL/GenBank/DDBJ whole genome shotgun (WGS) entry which is preliminary data.</text>
</comment>
<reference evidence="2" key="2">
    <citation type="submission" date="2020-09" db="EMBL/GenBank/DDBJ databases">
        <authorList>
            <person name="Wu Z."/>
        </authorList>
    </citation>
    <scope>NUCLEOTIDE SEQUENCE</scope>
    <source>
        <strain evidence="2">SC17</strain>
    </source>
</reference>
<dbReference type="Pfam" id="PF19665">
    <property type="entry name" value="DUF6168"/>
    <property type="match status" value="1"/>
</dbReference>
<feature type="transmembrane region" description="Helical" evidence="1">
    <location>
        <begin position="99"/>
        <end position="120"/>
    </location>
</feature>
<evidence type="ECO:0000256" key="1">
    <source>
        <dbReference type="SAM" id="Phobius"/>
    </source>
</evidence>